<evidence type="ECO:0000256" key="2">
    <source>
        <dbReference type="ARBA" id="ARBA00038766"/>
    </source>
</evidence>
<comment type="subunit">
    <text evidence="2">Interacts with hulA.</text>
</comment>
<dbReference type="GO" id="GO:0031625">
    <property type="term" value="F:ubiquitin protein ligase binding"/>
    <property type="evidence" value="ECO:0007669"/>
    <property type="project" value="TreeGrafter"/>
</dbReference>
<dbReference type="InterPro" id="IPR011022">
    <property type="entry name" value="Arrestin_C-like"/>
</dbReference>
<evidence type="ECO:0000256" key="1">
    <source>
        <dbReference type="ARBA" id="ARBA00005298"/>
    </source>
</evidence>
<feature type="non-terminal residue" evidence="4">
    <location>
        <position position="504"/>
    </location>
</feature>
<dbReference type="InterPro" id="IPR050357">
    <property type="entry name" value="Arrestin_domain-protein"/>
</dbReference>
<comment type="similarity">
    <text evidence="1">Belongs to the arrestin family.</text>
</comment>
<sequence length="504" mass="55508">RPDSPFVVFYGNSPESPPVELTGNVVLTNTEGVDIRKITIQLEGLQKVSWITNAVNPQQMVDKKTFLTEDSALFPPDASMASTSHKINPGVHKWPFKFKLPTTLPESVEGMSGSYIIYNLNATVDRGYMTRALTATKRIRLVRTLGVDSLDSINLEQINEDVWSNKISYRITVPRVNYIFGTAITADFILTPIKKGVTIGNIKLELIETTQVCYQHGDRTLKNKRDEVICKTEGDMPENCEVMVTDIHPESLCDESYKFQMTLPLERSLKKCRQSFDGDNIKIEHRLKIYVSLHNPEGHTSQLLVKNMVNLFISPRLPVGDDQCVCISPITAAQLHEEATSITAPPSYDEHQLDLLYNDIDASGLITPAPWASAPNSGPGTPFYSLSRNPSNEDIPSSLNAIAHSNGNSNGASASLLHTRLAHLQENGASQWSRNIPSRNQSGYFPPTTLNPDTGNLEYDMAALARIPSYNTAVRTPIMSSHNSQVGLPSYAAATSTHPSPGTS</sequence>
<evidence type="ECO:0000259" key="3">
    <source>
        <dbReference type="SMART" id="SM01017"/>
    </source>
</evidence>
<dbReference type="OrthoDB" id="2333384at2759"/>
<dbReference type="Proteomes" id="UP000799772">
    <property type="component" value="Unassembled WGS sequence"/>
</dbReference>
<dbReference type="GO" id="GO:0005886">
    <property type="term" value="C:plasma membrane"/>
    <property type="evidence" value="ECO:0007669"/>
    <property type="project" value="TreeGrafter"/>
</dbReference>
<keyword evidence="5" id="KW-1185">Reference proteome</keyword>
<dbReference type="GO" id="GO:0070086">
    <property type="term" value="P:ubiquitin-dependent endocytosis"/>
    <property type="evidence" value="ECO:0007669"/>
    <property type="project" value="TreeGrafter"/>
</dbReference>
<evidence type="ECO:0000313" key="4">
    <source>
        <dbReference type="EMBL" id="KAF2098268.1"/>
    </source>
</evidence>
<dbReference type="InterPro" id="IPR011021">
    <property type="entry name" value="Arrestin-like_N"/>
</dbReference>
<dbReference type="PANTHER" id="PTHR11188:SF17">
    <property type="entry name" value="FI21816P1"/>
    <property type="match status" value="1"/>
</dbReference>
<protein>
    <recommendedName>
        <fullName evidence="3">Arrestin C-terminal-like domain-containing protein</fullName>
    </recommendedName>
</protein>
<evidence type="ECO:0000313" key="5">
    <source>
        <dbReference type="Proteomes" id="UP000799772"/>
    </source>
</evidence>
<feature type="domain" description="Arrestin C-terminal-like" evidence="3">
    <location>
        <begin position="163"/>
        <end position="316"/>
    </location>
</feature>
<reference evidence="4" key="1">
    <citation type="journal article" date="2020" name="Stud. Mycol.">
        <title>101 Dothideomycetes genomes: a test case for predicting lifestyles and emergence of pathogens.</title>
        <authorList>
            <person name="Haridas S."/>
            <person name="Albert R."/>
            <person name="Binder M."/>
            <person name="Bloem J."/>
            <person name="Labutti K."/>
            <person name="Salamov A."/>
            <person name="Andreopoulos B."/>
            <person name="Baker S."/>
            <person name="Barry K."/>
            <person name="Bills G."/>
            <person name="Bluhm B."/>
            <person name="Cannon C."/>
            <person name="Castanera R."/>
            <person name="Culley D."/>
            <person name="Daum C."/>
            <person name="Ezra D."/>
            <person name="Gonzalez J."/>
            <person name="Henrissat B."/>
            <person name="Kuo A."/>
            <person name="Liang C."/>
            <person name="Lipzen A."/>
            <person name="Lutzoni F."/>
            <person name="Magnuson J."/>
            <person name="Mondo S."/>
            <person name="Nolan M."/>
            <person name="Ohm R."/>
            <person name="Pangilinan J."/>
            <person name="Park H.-J."/>
            <person name="Ramirez L."/>
            <person name="Alfaro M."/>
            <person name="Sun H."/>
            <person name="Tritt A."/>
            <person name="Yoshinaga Y."/>
            <person name="Zwiers L.-H."/>
            <person name="Turgeon B."/>
            <person name="Goodwin S."/>
            <person name="Spatafora J."/>
            <person name="Crous P."/>
            <person name="Grigoriev I."/>
        </authorList>
    </citation>
    <scope>NUCLEOTIDE SEQUENCE</scope>
    <source>
        <strain evidence="4">CBS 133067</strain>
    </source>
</reference>
<dbReference type="GO" id="GO:0030674">
    <property type="term" value="F:protein-macromolecule adaptor activity"/>
    <property type="evidence" value="ECO:0007669"/>
    <property type="project" value="TreeGrafter"/>
</dbReference>
<dbReference type="Gene3D" id="2.60.40.640">
    <property type="match status" value="1"/>
</dbReference>
<comment type="caution">
    <text evidence="4">The sequence shown here is derived from an EMBL/GenBank/DDBJ whole genome shotgun (WGS) entry which is preliminary data.</text>
</comment>
<dbReference type="SUPFAM" id="SSF81296">
    <property type="entry name" value="E set domains"/>
    <property type="match status" value="1"/>
</dbReference>
<name>A0A9P4IDZ4_9PEZI</name>
<dbReference type="Pfam" id="PF00339">
    <property type="entry name" value="Arrestin_N"/>
    <property type="match status" value="1"/>
</dbReference>
<organism evidence="4 5">
    <name type="scientific">Rhizodiscina lignyota</name>
    <dbReference type="NCBI Taxonomy" id="1504668"/>
    <lineage>
        <taxon>Eukaryota</taxon>
        <taxon>Fungi</taxon>
        <taxon>Dikarya</taxon>
        <taxon>Ascomycota</taxon>
        <taxon>Pezizomycotina</taxon>
        <taxon>Dothideomycetes</taxon>
        <taxon>Pleosporomycetidae</taxon>
        <taxon>Aulographales</taxon>
        <taxon>Rhizodiscinaceae</taxon>
        <taxon>Rhizodiscina</taxon>
    </lineage>
</organism>
<dbReference type="SMART" id="SM01017">
    <property type="entry name" value="Arrestin_C"/>
    <property type="match status" value="1"/>
</dbReference>
<gene>
    <name evidence="4" type="ORF">NA57DRAFT_26386</name>
</gene>
<dbReference type="PANTHER" id="PTHR11188">
    <property type="entry name" value="ARRESTIN DOMAIN CONTAINING PROTEIN"/>
    <property type="match status" value="1"/>
</dbReference>
<dbReference type="InterPro" id="IPR014756">
    <property type="entry name" value="Ig_E-set"/>
</dbReference>
<proteinExistence type="inferred from homology"/>
<dbReference type="Pfam" id="PF02752">
    <property type="entry name" value="Arrestin_C"/>
    <property type="match status" value="1"/>
</dbReference>
<dbReference type="EMBL" id="ML978127">
    <property type="protein sequence ID" value="KAF2098268.1"/>
    <property type="molecule type" value="Genomic_DNA"/>
</dbReference>
<feature type="non-terminal residue" evidence="4">
    <location>
        <position position="1"/>
    </location>
</feature>
<dbReference type="GO" id="GO:0005829">
    <property type="term" value="C:cytosol"/>
    <property type="evidence" value="ECO:0007669"/>
    <property type="project" value="TreeGrafter"/>
</dbReference>
<accession>A0A9P4IDZ4</accession>
<dbReference type="InterPro" id="IPR014752">
    <property type="entry name" value="Arrestin-like_C"/>
</dbReference>
<dbReference type="AlphaFoldDB" id="A0A9P4IDZ4"/>